<keyword evidence="3" id="KW-1185">Reference proteome</keyword>
<feature type="region of interest" description="Disordered" evidence="1">
    <location>
        <begin position="249"/>
        <end position="272"/>
    </location>
</feature>
<comment type="caution">
    <text evidence="2">The sequence shown here is derived from an EMBL/GenBank/DDBJ whole genome shotgun (WGS) entry which is preliminary data.</text>
</comment>
<feature type="region of interest" description="Disordered" evidence="1">
    <location>
        <begin position="86"/>
        <end position="125"/>
    </location>
</feature>
<name>A0A427Y649_9TREE</name>
<feature type="region of interest" description="Disordered" evidence="1">
    <location>
        <begin position="1"/>
        <end position="53"/>
    </location>
</feature>
<dbReference type="Proteomes" id="UP000279236">
    <property type="component" value="Unassembled WGS sequence"/>
</dbReference>
<feature type="compositionally biased region" description="Acidic residues" evidence="1">
    <location>
        <begin position="407"/>
        <end position="421"/>
    </location>
</feature>
<organism evidence="2 3">
    <name type="scientific">Apiotrichum porosum</name>
    <dbReference type="NCBI Taxonomy" id="105984"/>
    <lineage>
        <taxon>Eukaryota</taxon>
        <taxon>Fungi</taxon>
        <taxon>Dikarya</taxon>
        <taxon>Basidiomycota</taxon>
        <taxon>Agaricomycotina</taxon>
        <taxon>Tremellomycetes</taxon>
        <taxon>Trichosporonales</taxon>
        <taxon>Trichosporonaceae</taxon>
        <taxon>Apiotrichum</taxon>
    </lineage>
</organism>
<dbReference type="EMBL" id="RSCE01000002">
    <property type="protein sequence ID" value="RSH86569.1"/>
    <property type="molecule type" value="Genomic_DNA"/>
</dbReference>
<evidence type="ECO:0000256" key="1">
    <source>
        <dbReference type="SAM" id="MobiDB-lite"/>
    </source>
</evidence>
<feature type="compositionally biased region" description="Basic residues" evidence="1">
    <location>
        <begin position="114"/>
        <end position="125"/>
    </location>
</feature>
<feature type="region of interest" description="Disordered" evidence="1">
    <location>
        <begin position="403"/>
        <end position="429"/>
    </location>
</feature>
<gene>
    <name evidence="2" type="ORF">EHS24_004838</name>
</gene>
<evidence type="ECO:0000313" key="3">
    <source>
        <dbReference type="Proteomes" id="UP000279236"/>
    </source>
</evidence>
<dbReference type="AlphaFoldDB" id="A0A427Y649"/>
<accession>A0A427Y649</accession>
<feature type="region of interest" description="Disordered" evidence="1">
    <location>
        <begin position="317"/>
        <end position="367"/>
    </location>
</feature>
<reference evidence="2 3" key="1">
    <citation type="submission" date="2018-11" db="EMBL/GenBank/DDBJ databases">
        <title>Genome sequence of Apiotrichum porosum DSM 27194.</title>
        <authorList>
            <person name="Aliyu H."/>
            <person name="Gorte O."/>
            <person name="Ochsenreither K."/>
        </authorList>
    </citation>
    <scope>NUCLEOTIDE SEQUENCE [LARGE SCALE GENOMIC DNA]</scope>
    <source>
        <strain evidence="2 3">DSM 27194</strain>
    </source>
</reference>
<dbReference type="GeneID" id="39589381"/>
<feature type="compositionally biased region" description="Polar residues" evidence="1">
    <location>
        <begin position="354"/>
        <end position="363"/>
    </location>
</feature>
<dbReference type="RefSeq" id="XP_028479354.1">
    <property type="nucleotide sequence ID" value="XM_028620382.1"/>
</dbReference>
<evidence type="ECO:0000313" key="2">
    <source>
        <dbReference type="EMBL" id="RSH86569.1"/>
    </source>
</evidence>
<sequence length="429" mass="46610">MASGDHNRLVNGRPLSNRLAPTTPTTSTSGASKRTPPAYSPARLPPTPISLAPEGEKDVYAEYIGNLPPPGSAALPTPSVRFQENRHAHNQGASDDDTDDDDFHSAMPAPSARRSTRTRSTARRRRARTVVPIPLPLLRSQILSYVCRDALVALQTEHGGLPIPVKSKHLQLCLDTCSEVEECPNETATARAFLDQVYAVTQYDAVASRVDDLEALVADLASKAQMAWAGQEVLRLRLELLELKYNGGGFTPATPETGKTETGPSKKPLPSIPHEVTTLSARVDNLTDMLKDLGCGSQQAVPPAQLFGFTPTRLPKVVAPKERSRSLPPRAGPRPRVPAIDPAPRDTESDGESDSPSQASYSSFDIPATTPLPPDIVIWVCRSCRLHNPDWERAKCQFCSSARPGVETDEGTDDMLEDIEERSEVYDDD</sequence>
<proteinExistence type="predicted"/>
<protein>
    <submittedName>
        <fullName evidence="2">Uncharacterized protein</fullName>
    </submittedName>
</protein>